<dbReference type="InterPro" id="IPR020476">
    <property type="entry name" value="Nudix_hydrolase"/>
</dbReference>
<keyword evidence="2 3" id="KW-0378">Hydrolase</keyword>
<evidence type="ECO:0000259" key="4">
    <source>
        <dbReference type="PROSITE" id="PS51462"/>
    </source>
</evidence>
<dbReference type="SUPFAM" id="SSF53254">
    <property type="entry name" value="Phosphoglycerate mutase-like"/>
    <property type="match status" value="1"/>
</dbReference>
<evidence type="ECO:0000313" key="5">
    <source>
        <dbReference type="EMBL" id="MCH6165986.1"/>
    </source>
</evidence>
<dbReference type="InterPro" id="IPR029033">
    <property type="entry name" value="His_PPase_superfam"/>
</dbReference>
<evidence type="ECO:0000313" key="6">
    <source>
        <dbReference type="Proteomes" id="UP001299970"/>
    </source>
</evidence>
<dbReference type="GO" id="GO:0016787">
    <property type="term" value="F:hydrolase activity"/>
    <property type="evidence" value="ECO:0007669"/>
    <property type="project" value="UniProtKB-KW"/>
</dbReference>
<dbReference type="Gene3D" id="3.40.50.1240">
    <property type="entry name" value="Phosphoglycerate mutase-like"/>
    <property type="match status" value="1"/>
</dbReference>
<dbReference type="InterPro" id="IPR000086">
    <property type="entry name" value="NUDIX_hydrolase_dom"/>
</dbReference>
<dbReference type="PRINTS" id="PR00502">
    <property type="entry name" value="NUDIXFAMILY"/>
</dbReference>
<name>A0ABS9TBQ7_9PSEU</name>
<protein>
    <submittedName>
        <fullName evidence="5">NUDIX hydrolase</fullName>
    </submittedName>
</protein>
<comment type="caution">
    <text evidence="5">The sequence shown here is derived from an EMBL/GenBank/DDBJ whole genome shotgun (WGS) entry which is preliminary data.</text>
</comment>
<reference evidence="5 6" key="1">
    <citation type="submission" date="2022-03" db="EMBL/GenBank/DDBJ databases">
        <title>Pseudonocardia alaer sp. nov., a novel actinomycete isolated from reed forest soil.</title>
        <authorList>
            <person name="Wang L."/>
        </authorList>
    </citation>
    <scope>NUCLEOTIDE SEQUENCE [LARGE SCALE GENOMIC DNA]</scope>
    <source>
        <strain evidence="5 6">Y-16303</strain>
    </source>
</reference>
<dbReference type="SMART" id="SM00855">
    <property type="entry name" value="PGAM"/>
    <property type="match status" value="1"/>
</dbReference>
<organism evidence="5 6">
    <name type="scientific">Pseudonocardia alaniniphila</name>
    <dbReference type="NCBI Taxonomy" id="75291"/>
    <lineage>
        <taxon>Bacteria</taxon>
        <taxon>Bacillati</taxon>
        <taxon>Actinomycetota</taxon>
        <taxon>Actinomycetes</taxon>
        <taxon>Pseudonocardiales</taxon>
        <taxon>Pseudonocardiaceae</taxon>
        <taxon>Pseudonocardia</taxon>
    </lineage>
</organism>
<dbReference type="Proteomes" id="UP001299970">
    <property type="component" value="Unassembled WGS sequence"/>
</dbReference>
<dbReference type="InterPro" id="IPR013078">
    <property type="entry name" value="His_Pase_superF_clade-1"/>
</dbReference>
<feature type="domain" description="Nudix hydrolase" evidence="4">
    <location>
        <begin position="19"/>
        <end position="145"/>
    </location>
</feature>
<sequence length="312" mass="33781">MNGVFRSGPPQATADTNNADVLAAGTVLWRPGTRGPELGLVHRPRYDDWSFPKGKLDAGETMPFAAVREVAEETGERVRLGPALGDVHYPVAEGQKLVRYWGAEALGGEFVPGEETDELRWVNIQRAADMLSYRHDLEVLQRFAEVGVPSSMVLLVRHAKAGSRGDWNGDDDLRPLSGTGREQVRRLTGLLTLFGPERVISAPLVRCRDSVAPLAETLGVPVLDEPLLGEHAFYRDIAAGLARFRELAKEPGVTVVCSQGGVIPDIVAALATDSALSVDPEDVPAKKGSTWALTFCRDAELCTADYYPRPTG</sequence>
<dbReference type="SUPFAM" id="SSF55811">
    <property type="entry name" value="Nudix"/>
    <property type="match status" value="1"/>
</dbReference>
<dbReference type="RefSeq" id="WP_241036000.1">
    <property type="nucleotide sequence ID" value="NZ_BAAAJF010000078.1"/>
</dbReference>
<dbReference type="InterPro" id="IPR015797">
    <property type="entry name" value="NUDIX_hydrolase-like_dom_sf"/>
</dbReference>
<evidence type="ECO:0000256" key="3">
    <source>
        <dbReference type="RuleBase" id="RU003476"/>
    </source>
</evidence>
<dbReference type="EMBL" id="JAKXMK010000007">
    <property type="protein sequence ID" value="MCH6165986.1"/>
    <property type="molecule type" value="Genomic_DNA"/>
</dbReference>
<proteinExistence type="inferred from homology"/>
<dbReference type="Pfam" id="PF00300">
    <property type="entry name" value="His_Phos_1"/>
    <property type="match status" value="1"/>
</dbReference>
<dbReference type="Gene3D" id="3.90.79.10">
    <property type="entry name" value="Nucleoside Triphosphate Pyrophosphohydrolase"/>
    <property type="match status" value="1"/>
</dbReference>
<dbReference type="InterPro" id="IPR020084">
    <property type="entry name" value="NUDIX_hydrolase_CS"/>
</dbReference>
<evidence type="ECO:0000256" key="1">
    <source>
        <dbReference type="ARBA" id="ARBA00005582"/>
    </source>
</evidence>
<accession>A0ABS9TBQ7</accession>
<dbReference type="PANTHER" id="PTHR21340:SF0">
    <property type="entry name" value="BIS(5'-NUCLEOSYL)-TETRAPHOSPHATASE [ASYMMETRICAL]"/>
    <property type="match status" value="1"/>
</dbReference>
<dbReference type="CDD" id="cd03673">
    <property type="entry name" value="NUDIX_Ap6A_hydrolase"/>
    <property type="match status" value="1"/>
</dbReference>
<dbReference type="PROSITE" id="PS00893">
    <property type="entry name" value="NUDIX_BOX"/>
    <property type="match status" value="1"/>
</dbReference>
<comment type="similarity">
    <text evidence="1 3">Belongs to the Nudix hydrolase family.</text>
</comment>
<gene>
    <name evidence="5" type="ORF">MMF94_09865</name>
</gene>
<dbReference type="CDD" id="cd07067">
    <property type="entry name" value="HP_PGM_like"/>
    <property type="match status" value="1"/>
</dbReference>
<dbReference type="PANTHER" id="PTHR21340">
    <property type="entry name" value="DIADENOSINE 5,5-P1,P4-TETRAPHOSPHATE PYROPHOSPHOHYDROLASE MUTT"/>
    <property type="match status" value="1"/>
</dbReference>
<dbReference type="PROSITE" id="PS51462">
    <property type="entry name" value="NUDIX"/>
    <property type="match status" value="1"/>
</dbReference>
<dbReference type="Pfam" id="PF00293">
    <property type="entry name" value="NUDIX"/>
    <property type="match status" value="1"/>
</dbReference>
<keyword evidence="6" id="KW-1185">Reference proteome</keyword>
<evidence type="ECO:0000256" key="2">
    <source>
        <dbReference type="ARBA" id="ARBA00022801"/>
    </source>
</evidence>
<dbReference type="InterPro" id="IPR051325">
    <property type="entry name" value="Nudix_hydrolase_domain"/>
</dbReference>